<name>A0A7D9I2Y7_PARCT</name>
<keyword evidence="3 5" id="KW-0347">Helicase</keyword>
<reference evidence="5" key="1">
    <citation type="submission" date="2020-04" db="EMBL/GenBank/DDBJ databases">
        <authorList>
            <person name="Alioto T."/>
            <person name="Alioto T."/>
            <person name="Gomez Garrido J."/>
        </authorList>
    </citation>
    <scope>NUCLEOTIDE SEQUENCE</scope>
    <source>
        <strain evidence="5">A484AB</strain>
    </source>
</reference>
<comment type="caution">
    <text evidence="5">The sequence shown here is derived from an EMBL/GenBank/DDBJ whole genome shotgun (WGS) entry which is preliminary data.</text>
</comment>
<dbReference type="Proteomes" id="UP001152795">
    <property type="component" value="Unassembled WGS sequence"/>
</dbReference>
<dbReference type="InterPro" id="IPR011545">
    <property type="entry name" value="DEAD/DEAH_box_helicase_dom"/>
</dbReference>
<evidence type="ECO:0000259" key="4">
    <source>
        <dbReference type="PROSITE" id="PS51192"/>
    </source>
</evidence>
<proteinExistence type="inferred from homology"/>
<sequence>MLMEEKILLASERMMSGKDFTIMYGSEPLAIKDIDHHHAALKAGYVLLARGRLHKYSSCTNETVSVSGSNLTHVYKIWKSSNCAGFEIPEIECVKTFVNKSWFHVEHADNYPPTDKENSEILDSPSEHMTIVNGATSLPQIPEVVSSAKDLLPVMTSIWEFASFRGQQANAINSIVSGKDCFINIPTGGGKSLLYMLPAVSTPGITIVVEPILALISDQIAHCQERNIPAAALYGGLQEAYKQQVLHDLKLPNNPFKLLYTTPEFLVADIALQSVLEKLSSQGSIQRFVIDECHCVSLWGKEFRPAYMKLDFIRKQFPSVPIVMLTATATNQIQQDVCSALAVTEPIVIRDNYNRPNLVYHVVRKNGNLCDRIVSEVKDCECSIVYGSTRSECEAMCAKLCARGIITDISQHTPYQGFSVTGYIMNR</sequence>
<dbReference type="NCBIfam" id="TIGR00614">
    <property type="entry name" value="recQ_fam"/>
    <property type="match status" value="1"/>
</dbReference>
<dbReference type="InterPro" id="IPR027417">
    <property type="entry name" value="P-loop_NTPase"/>
</dbReference>
<dbReference type="GO" id="GO:0009378">
    <property type="term" value="F:four-way junction helicase activity"/>
    <property type="evidence" value="ECO:0007669"/>
    <property type="project" value="TreeGrafter"/>
</dbReference>
<accession>A0A7D9I2Y7</accession>
<keyword evidence="3 5" id="KW-0547">Nucleotide-binding</keyword>
<evidence type="ECO:0000256" key="2">
    <source>
        <dbReference type="ARBA" id="ARBA00022801"/>
    </source>
</evidence>
<dbReference type="GO" id="GO:0005737">
    <property type="term" value="C:cytoplasm"/>
    <property type="evidence" value="ECO:0007669"/>
    <property type="project" value="TreeGrafter"/>
</dbReference>
<dbReference type="AlphaFoldDB" id="A0A7D9I2Y7"/>
<dbReference type="PANTHER" id="PTHR13710">
    <property type="entry name" value="DNA HELICASE RECQ FAMILY MEMBER"/>
    <property type="match status" value="1"/>
</dbReference>
<dbReference type="InterPro" id="IPR004589">
    <property type="entry name" value="DNA_helicase_ATP-dep_RecQ"/>
</dbReference>
<dbReference type="GO" id="GO:0005524">
    <property type="term" value="F:ATP binding"/>
    <property type="evidence" value="ECO:0007669"/>
    <property type="project" value="InterPro"/>
</dbReference>
<dbReference type="GO" id="GO:0043138">
    <property type="term" value="F:3'-5' DNA helicase activity"/>
    <property type="evidence" value="ECO:0007669"/>
    <property type="project" value="TreeGrafter"/>
</dbReference>
<dbReference type="GO" id="GO:0016787">
    <property type="term" value="F:hydrolase activity"/>
    <property type="evidence" value="ECO:0007669"/>
    <property type="project" value="UniProtKB-KW"/>
</dbReference>
<evidence type="ECO:0000313" key="5">
    <source>
        <dbReference type="EMBL" id="CAB3999537.1"/>
    </source>
</evidence>
<dbReference type="GO" id="GO:0003676">
    <property type="term" value="F:nucleic acid binding"/>
    <property type="evidence" value="ECO:0007669"/>
    <property type="project" value="InterPro"/>
</dbReference>
<keyword evidence="3 5" id="KW-0067">ATP-binding</keyword>
<dbReference type="CDD" id="cd17920">
    <property type="entry name" value="DEXHc_RecQ"/>
    <property type="match status" value="1"/>
</dbReference>
<dbReference type="OrthoDB" id="10261556at2759"/>
<dbReference type="PROSITE" id="PS51192">
    <property type="entry name" value="HELICASE_ATP_BIND_1"/>
    <property type="match status" value="1"/>
</dbReference>
<comment type="similarity">
    <text evidence="1">Belongs to the helicase family. RecQ subfamily.</text>
</comment>
<dbReference type="GO" id="GO:0005634">
    <property type="term" value="C:nucleus"/>
    <property type="evidence" value="ECO:0007669"/>
    <property type="project" value="TreeGrafter"/>
</dbReference>
<dbReference type="GO" id="GO:0005694">
    <property type="term" value="C:chromosome"/>
    <property type="evidence" value="ECO:0007669"/>
    <property type="project" value="TreeGrafter"/>
</dbReference>
<dbReference type="SUPFAM" id="SSF52540">
    <property type="entry name" value="P-loop containing nucleoside triphosphate hydrolases"/>
    <property type="match status" value="1"/>
</dbReference>
<dbReference type="Gene3D" id="3.40.50.300">
    <property type="entry name" value="P-loop containing nucleotide triphosphate hydrolases"/>
    <property type="match status" value="1"/>
</dbReference>
<protein>
    <submittedName>
        <fullName evidence="5">ATP-dependent DNA helicase Q-like 4A isoform X2</fullName>
    </submittedName>
</protein>
<organism evidence="5 6">
    <name type="scientific">Paramuricea clavata</name>
    <name type="common">Red gorgonian</name>
    <name type="synonym">Violescent sea-whip</name>
    <dbReference type="NCBI Taxonomy" id="317549"/>
    <lineage>
        <taxon>Eukaryota</taxon>
        <taxon>Metazoa</taxon>
        <taxon>Cnidaria</taxon>
        <taxon>Anthozoa</taxon>
        <taxon>Octocorallia</taxon>
        <taxon>Malacalcyonacea</taxon>
        <taxon>Plexauridae</taxon>
        <taxon>Paramuricea</taxon>
    </lineage>
</organism>
<dbReference type="SMART" id="SM00487">
    <property type="entry name" value="DEXDc"/>
    <property type="match status" value="1"/>
</dbReference>
<dbReference type="Pfam" id="PF00270">
    <property type="entry name" value="DEAD"/>
    <property type="match status" value="1"/>
</dbReference>
<evidence type="ECO:0000313" key="6">
    <source>
        <dbReference type="Proteomes" id="UP001152795"/>
    </source>
</evidence>
<dbReference type="GO" id="GO:0000724">
    <property type="term" value="P:double-strand break repair via homologous recombination"/>
    <property type="evidence" value="ECO:0007669"/>
    <property type="project" value="TreeGrafter"/>
</dbReference>
<feature type="domain" description="Helicase ATP-binding" evidence="4">
    <location>
        <begin position="172"/>
        <end position="347"/>
    </location>
</feature>
<gene>
    <name evidence="5" type="ORF">PACLA_8A012749</name>
</gene>
<evidence type="ECO:0000256" key="3">
    <source>
        <dbReference type="ARBA" id="ARBA00022806"/>
    </source>
</evidence>
<evidence type="ECO:0000256" key="1">
    <source>
        <dbReference type="ARBA" id="ARBA00005446"/>
    </source>
</evidence>
<keyword evidence="2" id="KW-0378">Hydrolase</keyword>
<keyword evidence="6" id="KW-1185">Reference proteome</keyword>
<dbReference type="PANTHER" id="PTHR13710:SF152">
    <property type="entry name" value="ATP-DEPENDENT DNA HELICASE Q5"/>
    <property type="match status" value="1"/>
</dbReference>
<dbReference type="InterPro" id="IPR014001">
    <property type="entry name" value="Helicase_ATP-bd"/>
</dbReference>
<dbReference type="EMBL" id="CACRXK020003612">
    <property type="protein sequence ID" value="CAB3999537.1"/>
    <property type="molecule type" value="Genomic_DNA"/>
</dbReference>